<proteinExistence type="predicted"/>
<reference evidence="1" key="2">
    <citation type="submission" date="2020-02" db="EMBL/GenBank/DDBJ databases">
        <authorList>
            <person name="Matsumoto Y."/>
            <person name="Motooka D."/>
            <person name="Nakamura S."/>
        </authorList>
    </citation>
    <scope>NUCLEOTIDE SEQUENCE</scope>
    <source>
        <strain evidence="1">JCM 13671</strain>
    </source>
</reference>
<organism evidence="1 2">
    <name type="scientific">Mycolicibacterium confluentis</name>
    <dbReference type="NCBI Taxonomy" id="28047"/>
    <lineage>
        <taxon>Bacteria</taxon>
        <taxon>Bacillati</taxon>
        <taxon>Actinomycetota</taxon>
        <taxon>Actinomycetes</taxon>
        <taxon>Mycobacteriales</taxon>
        <taxon>Mycobacteriaceae</taxon>
        <taxon>Mycolicibacterium</taxon>
    </lineage>
</organism>
<name>A0A7I7Y1I3_9MYCO</name>
<evidence type="ECO:0000313" key="2">
    <source>
        <dbReference type="Proteomes" id="UP000466931"/>
    </source>
</evidence>
<keyword evidence="2" id="KW-1185">Reference proteome</keyword>
<accession>A0A7I7Y1I3</accession>
<dbReference type="Proteomes" id="UP000466931">
    <property type="component" value="Chromosome"/>
</dbReference>
<gene>
    <name evidence="1" type="ORF">MCNF_40340</name>
</gene>
<dbReference type="Gene3D" id="3.40.50.150">
    <property type="entry name" value="Vaccinia Virus protein VP39"/>
    <property type="match status" value="1"/>
</dbReference>
<dbReference type="AlphaFoldDB" id="A0A7I7Y1I3"/>
<dbReference type="EMBL" id="AP022612">
    <property type="protein sequence ID" value="BBZ35429.1"/>
    <property type="molecule type" value="Genomic_DNA"/>
</dbReference>
<dbReference type="InterPro" id="IPR029063">
    <property type="entry name" value="SAM-dependent_MTases_sf"/>
</dbReference>
<reference evidence="1" key="1">
    <citation type="journal article" date="2019" name="Emerg. Microbes Infect.">
        <title>Comprehensive subspecies identification of 175 nontuberculous mycobacteria species based on 7547 genomic profiles.</title>
        <authorList>
            <person name="Matsumoto Y."/>
            <person name="Kinjo T."/>
            <person name="Motooka D."/>
            <person name="Nabeya D."/>
            <person name="Jung N."/>
            <person name="Uechi K."/>
            <person name="Horii T."/>
            <person name="Iida T."/>
            <person name="Fujita J."/>
            <person name="Nakamura S."/>
        </authorList>
    </citation>
    <scope>NUCLEOTIDE SEQUENCE [LARGE SCALE GENOMIC DNA]</scope>
    <source>
        <strain evidence="1">JCM 13671</strain>
    </source>
</reference>
<evidence type="ECO:0000313" key="1">
    <source>
        <dbReference type="EMBL" id="BBZ35429.1"/>
    </source>
</evidence>
<dbReference type="RefSeq" id="WP_085156078.1">
    <property type="nucleotide sequence ID" value="NZ_AP022612.1"/>
</dbReference>
<dbReference type="SUPFAM" id="SSF53335">
    <property type="entry name" value="S-adenosyl-L-methionine-dependent methyltransferases"/>
    <property type="match status" value="1"/>
</dbReference>
<sequence>MIDLGSVALALCIECTLAQLDADSADAALPCLDYPEPSGDEVTQMLRTADAAELLVGDTVRQFGGRHGGSWLPLLTQMGFTPVFGGQADIVVDNFGAVHDPDQRSAFRTLAEATAPGGVLLLQFDSVADLVRCGRWDSLSPNHFAYYSLNTLIRMLSDVGMSVVSVWRIDPVRGTTMAAAVHARYWPADAGVERMLADEHQLKITSTEGFTAGSVWAEANRVR</sequence>
<dbReference type="OrthoDB" id="3637131at2"/>
<protein>
    <submittedName>
        <fullName evidence="1">Uncharacterized protein</fullName>
    </submittedName>
</protein>